<comment type="caution">
    <text evidence="9">The sequence shown here is derived from an EMBL/GenBank/DDBJ whole genome shotgun (WGS) entry which is preliminary data.</text>
</comment>
<dbReference type="STRING" id="1157962.A0A250X6E4"/>
<dbReference type="GO" id="GO:0055085">
    <property type="term" value="P:transmembrane transport"/>
    <property type="evidence" value="ECO:0007669"/>
    <property type="project" value="InterPro"/>
</dbReference>
<feature type="compositionally biased region" description="Low complexity" evidence="7">
    <location>
        <begin position="301"/>
        <end position="312"/>
    </location>
</feature>
<evidence type="ECO:0000256" key="7">
    <source>
        <dbReference type="SAM" id="MobiDB-lite"/>
    </source>
</evidence>
<protein>
    <submittedName>
        <fullName evidence="9">Uncharacterized protein</fullName>
    </submittedName>
</protein>
<evidence type="ECO:0000313" key="10">
    <source>
        <dbReference type="Proteomes" id="UP000232323"/>
    </source>
</evidence>
<feature type="region of interest" description="Disordered" evidence="7">
    <location>
        <begin position="198"/>
        <end position="333"/>
    </location>
</feature>
<organism evidence="9 10">
    <name type="scientific">Chlamydomonas eustigma</name>
    <dbReference type="NCBI Taxonomy" id="1157962"/>
    <lineage>
        <taxon>Eukaryota</taxon>
        <taxon>Viridiplantae</taxon>
        <taxon>Chlorophyta</taxon>
        <taxon>core chlorophytes</taxon>
        <taxon>Chlorophyceae</taxon>
        <taxon>CS clade</taxon>
        <taxon>Chlamydomonadales</taxon>
        <taxon>Chlamydomonadaceae</taxon>
        <taxon>Chlamydomonas</taxon>
    </lineage>
</organism>
<feature type="region of interest" description="Disordered" evidence="7">
    <location>
        <begin position="460"/>
        <end position="519"/>
    </location>
</feature>
<dbReference type="Proteomes" id="UP000232323">
    <property type="component" value="Unassembled WGS sequence"/>
</dbReference>
<dbReference type="PROSITE" id="PS50920">
    <property type="entry name" value="SOLCAR"/>
    <property type="match status" value="3"/>
</dbReference>
<evidence type="ECO:0000256" key="4">
    <source>
        <dbReference type="ARBA" id="ARBA00022737"/>
    </source>
</evidence>
<feature type="repeat" description="Solcar" evidence="6">
    <location>
        <begin position="15"/>
        <end position="95"/>
    </location>
</feature>
<keyword evidence="2" id="KW-0813">Transport</keyword>
<keyword evidence="10" id="KW-1185">Reference proteome</keyword>
<dbReference type="PANTHER" id="PTHR46080:SF3">
    <property type="entry name" value="MITOCHONDRIAL SUBSTRATE CARRIER FAMILY PROTEIN"/>
    <property type="match status" value="1"/>
</dbReference>
<evidence type="ECO:0000256" key="8">
    <source>
        <dbReference type="SAM" id="Phobius"/>
    </source>
</evidence>
<evidence type="ECO:0000256" key="2">
    <source>
        <dbReference type="ARBA" id="ARBA00022448"/>
    </source>
</evidence>
<evidence type="ECO:0000256" key="6">
    <source>
        <dbReference type="PROSITE-ProRule" id="PRU00282"/>
    </source>
</evidence>
<gene>
    <name evidence="9" type="ORF">CEUSTIGMA_g6092.t1</name>
</gene>
<feature type="compositionally biased region" description="Low complexity" evidence="7">
    <location>
        <begin position="319"/>
        <end position="332"/>
    </location>
</feature>
<dbReference type="EMBL" id="BEGY01000034">
    <property type="protein sequence ID" value="GAX78654.1"/>
    <property type="molecule type" value="Genomic_DNA"/>
</dbReference>
<feature type="compositionally biased region" description="Polar residues" evidence="7">
    <location>
        <begin position="476"/>
        <end position="487"/>
    </location>
</feature>
<feature type="repeat" description="Solcar" evidence="6">
    <location>
        <begin position="357"/>
        <end position="444"/>
    </location>
</feature>
<feature type="compositionally biased region" description="Low complexity" evidence="7">
    <location>
        <begin position="211"/>
        <end position="234"/>
    </location>
</feature>
<feature type="compositionally biased region" description="Low complexity" evidence="7">
    <location>
        <begin position="264"/>
        <end position="288"/>
    </location>
</feature>
<feature type="transmembrane region" description="Helical" evidence="8">
    <location>
        <begin position="15"/>
        <end position="35"/>
    </location>
</feature>
<name>A0A250X6E4_9CHLO</name>
<dbReference type="AlphaFoldDB" id="A0A250X6E4"/>
<dbReference type="PANTHER" id="PTHR46080">
    <property type="entry name" value="MITOCHONDRIAL SUBSTRATE CARRIER FAMILY PROTEIN J"/>
    <property type="match status" value="1"/>
</dbReference>
<evidence type="ECO:0000256" key="3">
    <source>
        <dbReference type="ARBA" id="ARBA00022692"/>
    </source>
</evidence>
<reference evidence="9 10" key="1">
    <citation type="submission" date="2017-08" db="EMBL/GenBank/DDBJ databases">
        <title>Acidophilic green algal genome provides insights into adaptation to an acidic environment.</title>
        <authorList>
            <person name="Hirooka S."/>
            <person name="Hirose Y."/>
            <person name="Kanesaki Y."/>
            <person name="Higuchi S."/>
            <person name="Fujiwara T."/>
            <person name="Onuma R."/>
            <person name="Era A."/>
            <person name="Ohbayashi R."/>
            <person name="Uzuka A."/>
            <person name="Nozaki H."/>
            <person name="Yoshikawa H."/>
            <person name="Miyagishima S.Y."/>
        </authorList>
    </citation>
    <scope>NUCLEOTIDE SEQUENCE [LARGE SCALE GENOMIC DNA]</scope>
    <source>
        <strain evidence="9 10">NIES-2499</strain>
    </source>
</reference>
<dbReference type="SUPFAM" id="SSF103506">
    <property type="entry name" value="Mitochondrial carrier"/>
    <property type="match status" value="2"/>
</dbReference>
<sequence length="627" mass="65235">MKQPNEIDWDRIDKVKFFTTGFGAFSSVLTLLYPLNVIKTHQQTAPASQSTLLTTQAIWKSKGILGFYRGYATAVFGTVPSRMVYLTSLEYMKTTLNNAGRKLEISETTLAGTSNFIAAGIASCATQLISVPVDVIAQRQMVYQQRSSSAPPTTSHIAATPAYALNLNANEQHAATDTPISVVKLDNRPLTSTPISVSMQSSLHHQGCPEASSSSSRSTQAPEASSSNSTSTANKGSHGIRHPSTYLMSPAAGTAASDSTVGRPVHVSGSSSPPSSSSVSTHTLHSSGPTALAQEIKSLHTASNSSSNRTASLPHHVTGSNSSSSSLGGDMSVRGGHITGSLVSTSEISAAAKDVTESMVLNKSAGGGPAMIDSAGSRTGMVASRNLLGVTGETAAGPSALSIARSILREEGMTGFYRGFGASIALFVPASAVWWGCYGLYQKVMWNVLVSSSEHQTHCEQLDKQSGRTHPHSISAMPQSPAATTYNAADAPSSTTTSSSSLAAPPDSQQLSPAAPAQLPGVDDMATAEYYTMIGVQMSSAVLAGITSAGVTAPLDLIKTRIQVARRTEGQASTFTSVAREVLKEGGWTGLFRAAGPRMLSSALFSTAMTAVYETLKRVSVKSNAAV</sequence>
<proteinExistence type="predicted"/>
<feature type="repeat" description="Solcar" evidence="6">
    <location>
        <begin position="532"/>
        <end position="619"/>
    </location>
</feature>
<dbReference type="Gene3D" id="1.50.40.10">
    <property type="entry name" value="Mitochondrial carrier domain"/>
    <property type="match status" value="3"/>
</dbReference>
<evidence type="ECO:0000313" key="9">
    <source>
        <dbReference type="EMBL" id="GAX78654.1"/>
    </source>
</evidence>
<dbReference type="PRINTS" id="PR00926">
    <property type="entry name" value="MITOCARRIER"/>
</dbReference>
<keyword evidence="4" id="KW-0677">Repeat</keyword>
<comment type="subcellular location">
    <subcellularLocation>
        <location evidence="1">Membrane</location>
        <topology evidence="1">Multi-pass membrane protein</topology>
    </subcellularLocation>
</comment>
<evidence type="ECO:0000256" key="5">
    <source>
        <dbReference type="ARBA" id="ARBA00023136"/>
    </source>
</evidence>
<dbReference type="InterPro" id="IPR002067">
    <property type="entry name" value="MCP"/>
</dbReference>
<dbReference type="Pfam" id="PF00153">
    <property type="entry name" value="Mito_carr"/>
    <property type="match status" value="3"/>
</dbReference>
<keyword evidence="8" id="KW-1133">Transmembrane helix</keyword>
<accession>A0A250X6E4</accession>
<dbReference type="InterPro" id="IPR023395">
    <property type="entry name" value="MCP_dom_sf"/>
</dbReference>
<feature type="compositionally biased region" description="Low complexity" evidence="7">
    <location>
        <begin position="488"/>
        <end position="508"/>
    </location>
</feature>
<keyword evidence="3 6" id="KW-0812">Transmembrane</keyword>
<dbReference type="OrthoDB" id="250329at2759"/>
<dbReference type="GO" id="GO:0016020">
    <property type="term" value="C:membrane"/>
    <property type="evidence" value="ECO:0007669"/>
    <property type="project" value="UniProtKB-SubCell"/>
</dbReference>
<dbReference type="InterPro" id="IPR018108">
    <property type="entry name" value="MCP_transmembrane"/>
</dbReference>
<evidence type="ECO:0000256" key="1">
    <source>
        <dbReference type="ARBA" id="ARBA00004141"/>
    </source>
</evidence>
<keyword evidence="5 6" id="KW-0472">Membrane</keyword>